<dbReference type="InterPro" id="IPR011576">
    <property type="entry name" value="Pyridox_Oxase_N"/>
</dbReference>
<dbReference type="InterPro" id="IPR019966">
    <property type="entry name" value="F420-dep_enz_PPOX_Rv3369"/>
</dbReference>
<feature type="domain" description="Pyridoxamine 5'-phosphate oxidase N-terminal" evidence="2">
    <location>
        <begin position="12"/>
        <end position="138"/>
    </location>
</feature>
<dbReference type="GO" id="GO:0016627">
    <property type="term" value="F:oxidoreductase activity, acting on the CH-CH group of donors"/>
    <property type="evidence" value="ECO:0007669"/>
    <property type="project" value="TreeGrafter"/>
</dbReference>
<dbReference type="EMBL" id="SJJZ01000002">
    <property type="protein sequence ID" value="TCC07374.1"/>
    <property type="molecule type" value="Genomic_DNA"/>
</dbReference>
<dbReference type="RefSeq" id="WP_131338017.1">
    <property type="nucleotide sequence ID" value="NZ_SJJZ01000002.1"/>
</dbReference>
<dbReference type="Proteomes" id="UP000292346">
    <property type="component" value="Unassembled WGS sequence"/>
</dbReference>
<keyword evidence="4" id="KW-1185">Reference proteome</keyword>
<proteinExistence type="predicted"/>
<evidence type="ECO:0000313" key="4">
    <source>
        <dbReference type="Proteomes" id="UP000292346"/>
    </source>
</evidence>
<reference evidence="3 4" key="1">
    <citation type="submission" date="2019-02" db="EMBL/GenBank/DDBJ databases">
        <title>Kribbella capetownensis sp. nov. and Kribbella speibonae sp. nov., isolated from soil.</title>
        <authorList>
            <person name="Curtis S.M."/>
            <person name="Norton I."/>
            <person name="Everest G.J."/>
            <person name="Meyers P.R."/>
        </authorList>
    </citation>
    <scope>NUCLEOTIDE SEQUENCE [LARGE SCALE GENOMIC DNA]</scope>
    <source>
        <strain evidence="3 4">KCTC 29219</strain>
    </source>
</reference>
<dbReference type="AlphaFoldDB" id="A0A4R0HCQ8"/>
<dbReference type="PANTHER" id="PTHR35176:SF4">
    <property type="entry name" value="PYRIDOXAMINE 5'-PHOSPHATE OXIDASE-RELATED FMN-BINDING"/>
    <property type="match status" value="1"/>
</dbReference>
<dbReference type="GO" id="GO:0005829">
    <property type="term" value="C:cytosol"/>
    <property type="evidence" value="ECO:0007669"/>
    <property type="project" value="TreeGrafter"/>
</dbReference>
<evidence type="ECO:0000256" key="1">
    <source>
        <dbReference type="ARBA" id="ARBA00023002"/>
    </source>
</evidence>
<dbReference type="InterPro" id="IPR012349">
    <property type="entry name" value="Split_barrel_FMN-bd"/>
</dbReference>
<gene>
    <name evidence="3" type="ORF">E0H45_15355</name>
</gene>
<dbReference type="NCBIfam" id="TIGR03667">
    <property type="entry name" value="Rv3369"/>
    <property type="match status" value="1"/>
</dbReference>
<dbReference type="Pfam" id="PF01243">
    <property type="entry name" value="PNPOx_N"/>
    <property type="match status" value="1"/>
</dbReference>
<dbReference type="EC" id="1.-.-.-" evidence="3"/>
<dbReference type="Gene3D" id="2.30.110.10">
    <property type="entry name" value="Electron Transport, Fmn-binding Protein, Chain A"/>
    <property type="match status" value="1"/>
</dbReference>
<evidence type="ECO:0000259" key="2">
    <source>
        <dbReference type="Pfam" id="PF01243"/>
    </source>
</evidence>
<protein>
    <submittedName>
        <fullName evidence="3">TIGR03667 family PPOX class F420-dependent oxidoreductase</fullName>
        <ecNumber evidence="3">1.-.-.-</ecNumber>
    </submittedName>
</protein>
<dbReference type="OrthoDB" id="157302at2"/>
<name>A0A4R0HCQ8_9ACTN</name>
<dbReference type="PANTHER" id="PTHR35176">
    <property type="entry name" value="HEME OXYGENASE HI_0854-RELATED"/>
    <property type="match status" value="1"/>
</dbReference>
<comment type="caution">
    <text evidence="3">The sequence shown here is derived from an EMBL/GenBank/DDBJ whole genome shotgun (WGS) entry which is preliminary data.</text>
</comment>
<dbReference type="InterPro" id="IPR052019">
    <property type="entry name" value="F420H2_bilvrd_red/Heme_oxyg"/>
</dbReference>
<organism evidence="3 4">
    <name type="scientific">Kribbella soli</name>
    <dbReference type="NCBI Taxonomy" id="1124743"/>
    <lineage>
        <taxon>Bacteria</taxon>
        <taxon>Bacillati</taxon>
        <taxon>Actinomycetota</taxon>
        <taxon>Actinomycetes</taxon>
        <taxon>Propionibacteriales</taxon>
        <taxon>Kribbellaceae</taxon>
        <taxon>Kribbella</taxon>
    </lineage>
</organism>
<evidence type="ECO:0000313" key="3">
    <source>
        <dbReference type="EMBL" id="TCC07374.1"/>
    </source>
</evidence>
<dbReference type="GO" id="GO:0070967">
    <property type="term" value="F:coenzyme F420 binding"/>
    <property type="evidence" value="ECO:0007669"/>
    <property type="project" value="TreeGrafter"/>
</dbReference>
<sequence length="140" mass="15112">MFTIDTSTGFGKRIARQLDDERVVWLTTVAPSGTPAPTPVWFLWHDDEILISSEPDKAKLRNIAGHPQVTVNFNATHTGGDVGVISGTAVIDADPISGDALAAYNAKYADDIAGLGMTPDQFHTSYSVLIRITPEKLRGF</sequence>
<keyword evidence="1 3" id="KW-0560">Oxidoreductase</keyword>
<accession>A0A4R0HCQ8</accession>
<dbReference type="SUPFAM" id="SSF50475">
    <property type="entry name" value="FMN-binding split barrel"/>
    <property type="match status" value="1"/>
</dbReference>